<dbReference type="OMA" id="NSIMNCP"/>
<dbReference type="PANTHER" id="PTHR11937">
    <property type="entry name" value="ACTIN"/>
    <property type="match status" value="1"/>
</dbReference>
<dbReference type="FunFam" id="3.30.420.40:FF:000148">
    <property type="entry name" value="Actin, alpha skeletal muscle"/>
    <property type="match status" value="1"/>
</dbReference>
<keyword evidence="5" id="KW-0206">Cytoskeleton</keyword>
<dbReference type="GO" id="GO:0005524">
    <property type="term" value="F:ATP binding"/>
    <property type="evidence" value="ECO:0007669"/>
    <property type="project" value="UniProtKB-KW"/>
</dbReference>
<accession>A0A151ZBR5</accession>
<dbReference type="PRINTS" id="PR00190">
    <property type="entry name" value="ACTIN"/>
</dbReference>
<dbReference type="InterPro" id="IPR043129">
    <property type="entry name" value="ATPase_NBD"/>
</dbReference>
<comment type="similarity">
    <text evidence="6">Belongs to the actin family.</text>
</comment>
<evidence type="ECO:0000313" key="8">
    <source>
        <dbReference type="Proteomes" id="UP000076078"/>
    </source>
</evidence>
<keyword evidence="3" id="KW-0547">Nucleotide-binding</keyword>
<dbReference type="OrthoDB" id="27221at2759"/>
<dbReference type="EMBL" id="LODT01000035">
    <property type="protein sequence ID" value="KYQ91386.1"/>
    <property type="molecule type" value="Genomic_DNA"/>
</dbReference>
<sequence length="385" mass="44046">MDDTPETIVIDNGSYYTKAGFAGDDAPRSIFPTIVGMKKNNYNNSGHQKIVNSIGLKDSYIGDEVLSKKRFLDLYYPIEYGEITDWDKMEKLWKHIFVNELRVESSEHPLIITHSSLSTKQTKDKITEIMFETFKIPSLYVADQSLMALYSSGRNEGVVLDSGDQCTLSVPIIADQVQTNSIKKMNLGGRDLSKYLVELLNQKGYQSDDLNNYEYTRYNIKEKLCYSALDFELEVSTVNNTAVEKSYELLDGNFITVGNERFRCTESLFQPSHLQKEMDGIHQLCFNSIMNCPIETRYRLFNNIILCGGNTMFDGLKSRMEKELTALASSYYKIRIISSPERKYSSFIGSSIRASIATFRDVVISKREYDEVGAYKSFQSKKFLF</sequence>
<keyword evidence="2" id="KW-0963">Cytoplasm</keyword>
<evidence type="ECO:0000256" key="1">
    <source>
        <dbReference type="ARBA" id="ARBA00004245"/>
    </source>
</evidence>
<dbReference type="SUPFAM" id="SSF53067">
    <property type="entry name" value="Actin-like ATPase domain"/>
    <property type="match status" value="2"/>
</dbReference>
<organism evidence="7 8">
    <name type="scientific">Tieghemostelium lacteum</name>
    <name type="common">Slime mold</name>
    <name type="synonym">Dictyostelium lacteum</name>
    <dbReference type="NCBI Taxonomy" id="361077"/>
    <lineage>
        <taxon>Eukaryota</taxon>
        <taxon>Amoebozoa</taxon>
        <taxon>Evosea</taxon>
        <taxon>Eumycetozoa</taxon>
        <taxon>Dictyostelia</taxon>
        <taxon>Dictyosteliales</taxon>
        <taxon>Raperosteliaceae</taxon>
        <taxon>Tieghemostelium</taxon>
    </lineage>
</organism>
<dbReference type="STRING" id="361077.A0A151ZBR5"/>
<dbReference type="InParanoid" id="A0A151ZBR5"/>
<gene>
    <name evidence="7" type="ORF">DLAC_08344</name>
</gene>
<proteinExistence type="inferred from homology"/>
<dbReference type="SMART" id="SM00268">
    <property type="entry name" value="ACTIN"/>
    <property type="match status" value="1"/>
</dbReference>
<dbReference type="AlphaFoldDB" id="A0A151ZBR5"/>
<comment type="caution">
    <text evidence="7">The sequence shown here is derived from an EMBL/GenBank/DDBJ whole genome shotgun (WGS) entry which is preliminary data.</text>
</comment>
<evidence type="ECO:0000256" key="2">
    <source>
        <dbReference type="ARBA" id="ARBA00022490"/>
    </source>
</evidence>
<dbReference type="Gene3D" id="3.30.420.40">
    <property type="match status" value="2"/>
</dbReference>
<evidence type="ECO:0000256" key="5">
    <source>
        <dbReference type="ARBA" id="ARBA00023212"/>
    </source>
</evidence>
<dbReference type="InterPro" id="IPR004000">
    <property type="entry name" value="Actin"/>
</dbReference>
<keyword evidence="8" id="KW-1185">Reference proteome</keyword>
<evidence type="ECO:0000256" key="4">
    <source>
        <dbReference type="ARBA" id="ARBA00022840"/>
    </source>
</evidence>
<dbReference type="Gene3D" id="3.90.640.10">
    <property type="entry name" value="Actin, Chain A, domain 4"/>
    <property type="match status" value="1"/>
</dbReference>
<dbReference type="Pfam" id="PF00022">
    <property type="entry name" value="Actin"/>
    <property type="match status" value="1"/>
</dbReference>
<reference evidence="7 8" key="1">
    <citation type="submission" date="2015-12" db="EMBL/GenBank/DDBJ databases">
        <title>Dictyostelia acquired genes for synthesis and detection of signals that induce cell-type specialization by lateral gene transfer from prokaryotes.</title>
        <authorList>
            <person name="Gloeckner G."/>
            <person name="Schaap P."/>
        </authorList>
    </citation>
    <scope>NUCLEOTIDE SEQUENCE [LARGE SCALE GENOMIC DNA]</scope>
    <source>
        <strain evidence="7 8">TK</strain>
    </source>
</reference>
<keyword evidence="4" id="KW-0067">ATP-binding</keyword>
<dbReference type="Proteomes" id="UP000076078">
    <property type="component" value="Unassembled WGS sequence"/>
</dbReference>
<evidence type="ECO:0000256" key="6">
    <source>
        <dbReference type="RuleBase" id="RU000487"/>
    </source>
</evidence>
<comment type="subcellular location">
    <subcellularLocation>
        <location evidence="1">Cytoplasm</location>
        <location evidence="1">Cytoskeleton</location>
    </subcellularLocation>
</comment>
<dbReference type="GO" id="GO:0005856">
    <property type="term" value="C:cytoskeleton"/>
    <property type="evidence" value="ECO:0007669"/>
    <property type="project" value="UniProtKB-SubCell"/>
</dbReference>
<evidence type="ECO:0000256" key="3">
    <source>
        <dbReference type="ARBA" id="ARBA00022741"/>
    </source>
</evidence>
<protein>
    <submittedName>
        <fullName evidence="7">Actin</fullName>
    </submittedName>
</protein>
<evidence type="ECO:0000313" key="7">
    <source>
        <dbReference type="EMBL" id="KYQ91386.1"/>
    </source>
</evidence>
<name>A0A151ZBR5_TIELA</name>